<reference evidence="2 3" key="1">
    <citation type="submission" date="2018-03" db="EMBL/GenBank/DDBJ databases">
        <title>Bioinformatic expansion and discovery of thiopeptide antibiotics.</title>
        <authorList>
            <person name="Schwalen C.J."/>
            <person name="Hudson G.A."/>
            <person name="Mitchell D.A."/>
        </authorList>
    </citation>
    <scope>NUCLEOTIDE SEQUENCE [LARGE SCALE GENOMIC DNA]</scope>
    <source>
        <strain evidence="2 3">ATCC 21389</strain>
    </source>
</reference>
<organism evidence="2 3">
    <name type="scientific">Streptomyces tateyamensis</name>
    <dbReference type="NCBI Taxonomy" id="565073"/>
    <lineage>
        <taxon>Bacteria</taxon>
        <taxon>Bacillati</taxon>
        <taxon>Actinomycetota</taxon>
        <taxon>Actinomycetes</taxon>
        <taxon>Kitasatosporales</taxon>
        <taxon>Streptomycetaceae</taxon>
        <taxon>Streptomyces</taxon>
    </lineage>
</organism>
<feature type="chain" id="PRO_5016074446" description="DUF3558 domain-containing protein" evidence="1">
    <location>
        <begin position="34"/>
        <end position="183"/>
    </location>
</feature>
<gene>
    <name evidence="2" type="ORF">C7C46_02310</name>
</gene>
<dbReference type="EMBL" id="PYBW01000010">
    <property type="protein sequence ID" value="PYC87893.1"/>
    <property type="molecule type" value="Genomic_DNA"/>
</dbReference>
<dbReference type="InterPro" id="IPR006311">
    <property type="entry name" value="TAT_signal"/>
</dbReference>
<keyword evidence="1" id="KW-0732">Signal</keyword>
<evidence type="ECO:0000313" key="3">
    <source>
        <dbReference type="Proteomes" id="UP000248039"/>
    </source>
</evidence>
<keyword evidence="3" id="KW-1185">Reference proteome</keyword>
<evidence type="ECO:0008006" key="4">
    <source>
        <dbReference type="Google" id="ProtNLM"/>
    </source>
</evidence>
<sequence length="183" mass="19275">MLQQSQQRPTSRRRALFIVAGVLVLAAAGTAFAVRASEPSAKNPADVAAHPCPATRPFKVAAAPSSRRGVTNHLVPDHPAVATFCRYDEPTRPDDWKLRDSVEVRGAELASLVTALDQAPHSGGCPAIRPDGELLGELYFEYPSGAGVEVLVQGLLPVRSLCETAGNGTLTALETSKVTLPLG</sequence>
<evidence type="ECO:0000256" key="1">
    <source>
        <dbReference type="SAM" id="SignalP"/>
    </source>
</evidence>
<comment type="caution">
    <text evidence="2">The sequence shown here is derived from an EMBL/GenBank/DDBJ whole genome shotgun (WGS) entry which is preliminary data.</text>
</comment>
<dbReference type="AlphaFoldDB" id="A0A2V4PS89"/>
<dbReference type="Proteomes" id="UP000248039">
    <property type="component" value="Unassembled WGS sequence"/>
</dbReference>
<dbReference type="PROSITE" id="PS51318">
    <property type="entry name" value="TAT"/>
    <property type="match status" value="1"/>
</dbReference>
<evidence type="ECO:0000313" key="2">
    <source>
        <dbReference type="EMBL" id="PYC87893.1"/>
    </source>
</evidence>
<accession>A0A2V4PS89</accession>
<dbReference type="RefSeq" id="WP_110665060.1">
    <property type="nucleotide sequence ID" value="NZ_PYBW01000010.1"/>
</dbReference>
<name>A0A2V4PS89_9ACTN</name>
<protein>
    <recommendedName>
        <fullName evidence="4">DUF3558 domain-containing protein</fullName>
    </recommendedName>
</protein>
<proteinExistence type="predicted"/>
<feature type="signal peptide" evidence="1">
    <location>
        <begin position="1"/>
        <end position="33"/>
    </location>
</feature>